<evidence type="ECO:0000313" key="3">
    <source>
        <dbReference type="Proteomes" id="UP001429357"/>
    </source>
</evidence>
<protein>
    <recommendedName>
        <fullName evidence="4">DUF2871 domain-containing protein</fullName>
    </recommendedName>
</protein>
<dbReference type="Pfam" id="PF11070">
    <property type="entry name" value="DUF2871"/>
    <property type="match status" value="1"/>
</dbReference>
<proteinExistence type="predicted"/>
<dbReference type="Proteomes" id="UP001429357">
    <property type="component" value="Unassembled WGS sequence"/>
</dbReference>
<organism evidence="2 3">
    <name type="scientific">Enterococcus diestrammenae</name>
    <dbReference type="NCBI Taxonomy" id="1155073"/>
    <lineage>
        <taxon>Bacteria</taxon>
        <taxon>Bacillati</taxon>
        <taxon>Bacillota</taxon>
        <taxon>Bacilli</taxon>
        <taxon>Lactobacillales</taxon>
        <taxon>Enterococcaceae</taxon>
        <taxon>Enterococcus</taxon>
    </lineage>
</organism>
<keyword evidence="1" id="KW-0812">Transmembrane</keyword>
<feature type="transmembrane region" description="Helical" evidence="1">
    <location>
        <begin position="71"/>
        <end position="91"/>
    </location>
</feature>
<evidence type="ECO:0000256" key="1">
    <source>
        <dbReference type="SAM" id="Phobius"/>
    </source>
</evidence>
<evidence type="ECO:0008006" key="4">
    <source>
        <dbReference type="Google" id="ProtNLM"/>
    </source>
</evidence>
<feature type="transmembrane region" description="Helical" evidence="1">
    <location>
        <begin position="39"/>
        <end position="59"/>
    </location>
</feature>
<evidence type="ECO:0000313" key="2">
    <source>
        <dbReference type="EMBL" id="MEO1782759.1"/>
    </source>
</evidence>
<reference evidence="2" key="1">
    <citation type="submission" date="2016-06" db="EMBL/GenBank/DDBJ databases">
        <authorList>
            <person name="Van Tyne D."/>
        </authorList>
    </citation>
    <scope>NUCLEOTIDE SEQUENCE</scope>
    <source>
        <strain evidence="2">JM9A</strain>
    </source>
</reference>
<keyword evidence="1" id="KW-0472">Membrane</keyword>
<keyword evidence="3" id="KW-1185">Reference proteome</keyword>
<gene>
    <name evidence="2" type="ORF">BAU18_002374</name>
</gene>
<feature type="transmembrane region" description="Helical" evidence="1">
    <location>
        <begin position="111"/>
        <end position="128"/>
    </location>
</feature>
<accession>A0ABV0F3W6</accession>
<sequence length="136" mass="14874">MKKAMNSALVYLILALGAGVFYREFTKANHFSGQTTLGVLHPHLLLLGTGVCLLVAFVFKNTQPKHLHTFFTLYQVALPMMIITMGLRGIVQVKAISLSKALDASLSGIAGLSHLLLAVSLVYFLLAIRKNYLQES</sequence>
<keyword evidence="1" id="KW-1133">Transmembrane helix</keyword>
<dbReference type="EMBL" id="MAEI02000001">
    <property type="protein sequence ID" value="MEO1782759.1"/>
    <property type="molecule type" value="Genomic_DNA"/>
</dbReference>
<dbReference type="InterPro" id="IPR021299">
    <property type="entry name" value="DUF2871"/>
</dbReference>
<dbReference type="RefSeq" id="WP_161869804.1">
    <property type="nucleotide sequence ID" value="NZ_MAEI02000001.1"/>
</dbReference>
<name>A0ABV0F3W6_9ENTE</name>
<reference evidence="2" key="2">
    <citation type="submission" date="2024-02" db="EMBL/GenBank/DDBJ databases">
        <title>The Genome Sequence of Enterococcus diestrammenae JM9A.</title>
        <authorList>
            <person name="Earl A."/>
            <person name="Manson A."/>
            <person name="Gilmore M."/>
            <person name="Sanders J."/>
            <person name="Shea T."/>
            <person name="Howe W."/>
            <person name="Livny J."/>
            <person name="Cuomo C."/>
            <person name="Neafsey D."/>
            <person name="Birren B."/>
        </authorList>
    </citation>
    <scope>NUCLEOTIDE SEQUENCE</scope>
    <source>
        <strain evidence="2">JM9A</strain>
    </source>
</reference>
<comment type="caution">
    <text evidence="2">The sequence shown here is derived from an EMBL/GenBank/DDBJ whole genome shotgun (WGS) entry which is preliminary data.</text>
</comment>